<dbReference type="Proteomes" id="UP000243081">
    <property type="component" value="Unassembled WGS sequence"/>
</dbReference>
<accession>A0A179IAH4</accession>
<evidence type="ECO:0000313" key="3">
    <source>
        <dbReference type="Proteomes" id="UP000243081"/>
    </source>
</evidence>
<evidence type="ECO:0000313" key="2">
    <source>
        <dbReference type="EMBL" id="OAQ99284.1"/>
    </source>
</evidence>
<dbReference type="GO" id="GO:0071966">
    <property type="term" value="P:fungal-type cell wall polysaccharide metabolic process"/>
    <property type="evidence" value="ECO:0007669"/>
    <property type="project" value="TreeGrafter"/>
</dbReference>
<feature type="non-terminal residue" evidence="2">
    <location>
        <position position="1"/>
    </location>
</feature>
<keyword evidence="3" id="KW-1185">Reference proteome</keyword>
<dbReference type="Pfam" id="PF11790">
    <property type="entry name" value="Glyco_hydro_cc"/>
    <property type="match status" value="1"/>
</dbReference>
<dbReference type="PANTHER" id="PTHR34154:SF10">
    <property type="entry name" value="ASL1-LIKE GLYCOSYL HYDROLASE CATALYTIC DOMAIN-CONTAINING PROTEIN"/>
    <property type="match status" value="1"/>
</dbReference>
<dbReference type="Gene3D" id="3.20.20.80">
    <property type="entry name" value="Glycosidases"/>
    <property type="match status" value="1"/>
</dbReference>
<proteinExistence type="predicted"/>
<protein>
    <recommendedName>
        <fullName evidence="1">Asl1-like glycosyl hydrolase catalytic domain-containing protein</fullName>
    </recommendedName>
</protein>
<dbReference type="OrthoDB" id="43654at2759"/>
<dbReference type="OMA" id="SYFMVAQ"/>
<reference evidence="2 3" key="1">
    <citation type="submission" date="2016-03" db="EMBL/GenBank/DDBJ databases">
        <title>Fine-scale spatial genetic structure of a fungal parasite of coffee scale insects.</title>
        <authorList>
            <person name="Jackson D."/>
            <person name="Zemenick K.A."/>
            <person name="Malloure B."/>
            <person name="Quandt C.A."/>
            <person name="James T.Y."/>
        </authorList>
    </citation>
    <scope>NUCLEOTIDE SEQUENCE [LARGE SCALE GENOMIC DNA]</scope>
    <source>
        <strain evidence="2 3">UM487</strain>
    </source>
</reference>
<gene>
    <name evidence="2" type="ORF">LLEC1_07947</name>
</gene>
<evidence type="ECO:0000259" key="1">
    <source>
        <dbReference type="Pfam" id="PF11790"/>
    </source>
</evidence>
<dbReference type="GO" id="GO:0009277">
    <property type="term" value="C:fungal-type cell wall"/>
    <property type="evidence" value="ECO:0007669"/>
    <property type="project" value="TreeGrafter"/>
</dbReference>
<dbReference type="InterPro" id="IPR053183">
    <property type="entry name" value="ASL1"/>
</dbReference>
<dbReference type="SUPFAM" id="SSF51445">
    <property type="entry name" value="(Trans)glycosidases"/>
    <property type="match status" value="1"/>
</dbReference>
<dbReference type="AlphaFoldDB" id="A0A179IAH4"/>
<dbReference type="InterPro" id="IPR017853">
    <property type="entry name" value="GH"/>
</dbReference>
<comment type="caution">
    <text evidence="2">The sequence shown here is derived from an EMBL/GenBank/DDBJ whole genome shotgun (WGS) entry which is preliminary data.</text>
</comment>
<dbReference type="PANTHER" id="PTHR34154">
    <property type="entry name" value="ALKALI-SENSITIVE LINKAGE PROTEIN 1"/>
    <property type="match status" value="1"/>
</dbReference>
<name>A0A179IAH4_CORDF</name>
<dbReference type="EMBL" id="LUKN01002308">
    <property type="protein sequence ID" value="OAQ99284.1"/>
    <property type="molecule type" value="Genomic_DNA"/>
</dbReference>
<sequence length="289" mass="30447">PPAAAAPAPAQTTLSTAVKPALSLPDLGGILSTKASSSSAPSSTALGFAKQGIAYNDVTMANSFKKACGDKCGWFYNWGSSSGGASSDAQYIPMLWGDLPVHTGHWDSDAEKALSNGAKAMLSFNEPDMPSQANMPPAQAVAAHAQYFSKYKGRAQIGSPAVSNSGAPGQGLEWLKSFVDGCNTNPDCHIDFCAVHWYSEARYQDTLFKHLKDASDICQGKAIWLTEFAPTDPAGDTTSISNFIKDVVPKLDALDYVHAYSYFMVAQPTLMTSATGLSIVGQAYAAIAN</sequence>
<dbReference type="InterPro" id="IPR024655">
    <property type="entry name" value="Asl1_glyco_hydro_catalytic"/>
</dbReference>
<organism evidence="2 3">
    <name type="scientific">Cordyceps confragosa</name>
    <name type="common">Lecanicillium lecanii</name>
    <dbReference type="NCBI Taxonomy" id="2714763"/>
    <lineage>
        <taxon>Eukaryota</taxon>
        <taxon>Fungi</taxon>
        <taxon>Dikarya</taxon>
        <taxon>Ascomycota</taxon>
        <taxon>Pezizomycotina</taxon>
        <taxon>Sordariomycetes</taxon>
        <taxon>Hypocreomycetidae</taxon>
        <taxon>Hypocreales</taxon>
        <taxon>Cordycipitaceae</taxon>
        <taxon>Akanthomyces</taxon>
    </lineage>
</organism>
<feature type="domain" description="Asl1-like glycosyl hydrolase catalytic" evidence="1">
    <location>
        <begin position="52"/>
        <end position="284"/>
    </location>
</feature>